<dbReference type="Proteomes" id="UP001300604">
    <property type="component" value="Chromosome"/>
</dbReference>
<gene>
    <name evidence="4" type="ORF">PXC00_06535</name>
</gene>
<sequence>MAGLVSCAVLLGSTSAVFAESYFSPIQPQIIDANSDVTGLIITDEKPGCFASQNKLVPGDTIQGVYKIQNTSSHDAYQLYLYAESPSGSGAQAQDLIHRMTLTLTLDGKEVYNGTADGAKDSRGRTMLRPQGAVQAGTYLNLGTIIRGSSHTLKARFRLPGSLDNRYQNTTGSIRWVFYAEANDSSKTSSNPSRPDSSPTPAPSTPASNGTGSVPGGSPGTTSDTSSGSSGSGSTPASPDGPEPESSVDTSHGNGGGVSSDQSAGSSPSGSLPTGSHTGGSDNTPGSGGNNPLQTFFKTGDDAPIAAALAVFVSAEAVVVLLLRRRKKHS</sequence>
<evidence type="ECO:0008006" key="6">
    <source>
        <dbReference type="Google" id="ProtNLM"/>
    </source>
</evidence>
<keyword evidence="3" id="KW-0732">Signal</keyword>
<evidence type="ECO:0000256" key="2">
    <source>
        <dbReference type="SAM" id="Phobius"/>
    </source>
</evidence>
<accession>A0AA97DDI7</accession>
<feature type="signal peptide" evidence="3">
    <location>
        <begin position="1"/>
        <end position="19"/>
    </location>
</feature>
<dbReference type="AlphaFoldDB" id="A0AA97DDI7"/>
<reference evidence="4" key="1">
    <citation type="submission" date="2023-09" db="EMBL/GenBank/DDBJ databases">
        <authorList>
            <person name="Zeng C."/>
        </authorList>
    </citation>
    <scope>NUCLEOTIDE SEQUENCE</scope>
    <source>
        <strain evidence="4">ZCY20-5</strain>
    </source>
</reference>
<feature type="transmembrane region" description="Helical" evidence="2">
    <location>
        <begin position="303"/>
        <end position="323"/>
    </location>
</feature>
<keyword evidence="5" id="KW-1185">Reference proteome</keyword>
<organism evidence="4 5">
    <name type="scientific">Caproicibacterium argilliputei</name>
    <dbReference type="NCBI Taxonomy" id="3030016"/>
    <lineage>
        <taxon>Bacteria</taxon>
        <taxon>Bacillati</taxon>
        <taxon>Bacillota</taxon>
        <taxon>Clostridia</taxon>
        <taxon>Eubacteriales</taxon>
        <taxon>Oscillospiraceae</taxon>
        <taxon>Caproicibacterium</taxon>
    </lineage>
</organism>
<proteinExistence type="predicted"/>
<feature type="compositionally biased region" description="Low complexity" evidence="1">
    <location>
        <begin position="259"/>
        <end position="281"/>
    </location>
</feature>
<evidence type="ECO:0000313" key="4">
    <source>
        <dbReference type="EMBL" id="WOC33518.1"/>
    </source>
</evidence>
<name>A0AA97DDI7_9FIRM</name>
<dbReference type="EMBL" id="CP135996">
    <property type="protein sequence ID" value="WOC33518.1"/>
    <property type="molecule type" value="Genomic_DNA"/>
</dbReference>
<keyword evidence="2" id="KW-0812">Transmembrane</keyword>
<evidence type="ECO:0000256" key="3">
    <source>
        <dbReference type="SAM" id="SignalP"/>
    </source>
</evidence>
<reference evidence="4" key="2">
    <citation type="submission" date="2024-06" db="EMBL/GenBank/DDBJ databases">
        <title>Caproicibacterium argilliputei sp. nov, a novel caproic acid producing anaerobic bacterium isolated from pit mud.</title>
        <authorList>
            <person name="Xia S."/>
        </authorList>
    </citation>
    <scope>NUCLEOTIDE SEQUENCE</scope>
    <source>
        <strain evidence="4">ZCY20-5</strain>
    </source>
</reference>
<evidence type="ECO:0000313" key="5">
    <source>
        <dbReference type="Proteomes" id="UP001300604"/>
    </source>
</evidence>
<dbReference type="RefSeq" id="WP_275846068.1">
    <property type="nucleotide sequence ID" value="NZ_CP135996.1"/>
</dbReference>
<feature type="region of interest" description="Disordered" evidence="1">
    <location>
        <begin position="184"/>
        <end position="298"/>
    </location>
</feature>
<keyword evidence="2" id="KW-0472">Membrane</keyword>
<feature type="compositionally biased region" description="Polar residues" evidence="1">
    <location>
        <begin position="282"/>
        <end position="297"/>
    </location>
</feature>
<protein>
    <recommendedName>
        <fullName evidence="6">Cell surface protein</fullName>
    </recommendedName>
</protein>
<keyword evidence="2" id="KW-1133">Transmembrane helix</keyword>
<dbReference type="KEGG" id="carl:PXC00_06535"/>
<feature type="chain" id="PRO_5041715674" description="Cell surface protein" evidence="3">
    <location>
        <begin position="20"/>
        <end position="330"/>
    </location>
</feature>
<feature type="compositionally biased region" description="Low complexity" evidence="1">
    <location>
        <begin position="220"/>
        <end position="240"/>
    </location>
</feature>
<evidence type="ECO:0000256" key="1">
    <source>
        <dbReference type="SAM" id="MobiDB-lite"/>
    </source>
</evidence>